<keyword evidence="1" id="KW-1133">Transmembrane helix</keyword>
<dbReference type="EMBL" id="SJPX01000001">
    <property type="protein sequence ID" value="TWU57878.1"/>
    <property type="molecule type" value="Genomic_DNA"/>
</dbReference>
<dbReference type="Proteomes" id="UP000317977">
    <property type="component" value="Unassembled WGS sequence"/>
</dbReference>
<sequence length="288" mass="31399">MNNVQEPPPAFRALVRAALITFMITGGMVGLTYFVEGKTLATRAATSMAMPVGLAWIGSMLFTFWFTLRKQWSAGLAFGLIFALIYVTGNTYASSKFMTSVEWPEQTIPDTLAQPYRCAVVLGGGVMISPTGTAELGMDGERVFSAAQLFHADKISSIICTGATPDGLFNPCDVGRDLLLSAGIPDEAIFRILGENTTQEMQAMRDFLDNPPETFPADGEVILITSAFHMRRAMRLADKQDLDFVPYPCAFRTTVYDAFTPSRWVPTAESMGTFASALKERLAGLIGR</sequence>
<dbReference type="PANTHER" id="PTHR30336">
    <property type="entry name" value="INNER MEMBRANE PROTEIN, PROBABLE PERMEASE"/>
    <property type="match status" value="1"/>
</dbReference>
<proteinExistence type="predicted"/>
<dbReference type="PANTHER" id="PTHR30336:SF4">
    <property type="entry name" value="ENVELOPE BIOGENESIS FACTOR ELYC"/>
    <property type="match status" value="1"/>
</dbReference>
<reference evidence="3 4" key="1">
    <citation type="submission" date="2019-02" db="EMBL/GenBank/DDBJ databases">
        <title>Deep-cultivation of Planctomycetes and their phenomic and genomic characterization uncovers novel biology.</title>
        <authorList>
            <person name="Wiegand S."/>
            <person name="Jogler M."/>
            <person name="Boedeker C."/>
            <person name="Pinto D."/>
            <person name="Vollmers J."/>
            <person name="Rivas-Marin E."/>
            <person name="Kohn T."/>
            <person name="Peeters S.H."/>
            <person name="Heuer A."/>
            <person name="Rast P."/>
            <person name="Oberbeckmann S."/>
            <person name="Bunk B."/>
            <person name="Jeske O."/>
            <person name="Meyerdierks A."/>
            <person name="Storesund J.E."/>
            <person name="Kallscheuer N."/>
            <person name="Luecker S."/>
            <person name="Lage O.M."/>
            <person name="Pohl T."/>
            <person name="Merkel B.J."/>
            <person name="Hornburger P."/>
            <person name="Mueller R.-W."/>
            <person name="Bruemmer F."/>
            <person name="Labrenz M."/>
            <person name="Spormann A.M."/>
            <person name="Op Den Camp H."/>
            <person name="Overmann J."/>
            <person name="Amann R."/>
            <person name="Jetten M.S.M."/>
            <person name="Mascher T."/>
            <person name="Medema M.H."/>
            <person name="Devos D.P."/>
            <person name="Kaster A.-K."/>
            <person name="Ovreas L."/>
            <person name="Rohde M."/>
            <person name="Galperin M.Y."/>
            <person name="Jogler C."/>
        </authorList>
    </citation>
    <scope>NUCLEOTIDE SEQUENCE [LARGE SCALE GENOMIC DNA]</scope>
    <source>
        <strain evidence="3 4">Poly59</strain>
    </source>
</reference>
<evidence type="ECO:0000256" key="1">
    <source>
        <dbReference type="SAM" id="Phobius"/>
    </source>
</evidence>
<dbReference type="Pfam" id="PF02698">
    <property type="entry name" value="DUF218"/>
    <property type="match status" value="1"/>
</dbReference>
<feature type="domain" description="DUF218" evidence="2">
    <location>
        <begin position="119"/>
        <end position="282"/>
    </location>
</feature>
<dbReference type="GO" id="GO:0043164">
    <property type="term" value="P:Gram-negative-bacterium-type cell wall biogenesis"/>
    <property type="evidence" value="ECO:0007669"/>
    <property type="project" value="TreeGrafter"/>
</dbReference>
<evidence type="ECO:0000313" key="3">
    <source>
        <dbReference type="EMBL" id="TWU57878.1"/>
    </source>
</evidence>
<feature type="transmembrane region" description="Helical" evidence="1">
    <location>
        <begin position="13"/>
        <end position="35"/>
    </location>
</feature>
<dbReference type="CDD" id="cd06259">
    <property type="entry name" value="YdcF-like"/>
    <property type="match status" value="1"/>
</dbReference>
<organism evidence="3 4">
    <name type="scientific">Rubripirellula reticaptiva</name>
    <dbReference type="NCBI Taxonomy" id="2528013"/>
    <lineage>
        <taxon>Bacteria</taxon>
        <taxon>Pseudomonadati</taxon>
        <taxon>Planctomycetota</taxon>
        <taxon>Planctomycetia</taxon>
        <taxon>Pirellulales</taxon>
        <taxon>Pirellulaceae</taxon>
        <taxon>Rubripirellula</taxon>
    </lineage>
</organism>
<comment type="caution">
    <text evidence="3">The sequence shown here is derived from an EMBL/GenBank/DDBJ whole genome shotgun (WGS) entry which is preliminary data.</text>
</comment>
<dbReference type="InterPro" id="IPR051599">
    <property type="entry name" value="Cell_Envelope_Assoc"/>
</dbReference>
<keyword evidence="1" id="KW-0812">Transmembrane</keyword>
<feature type="transmembrane region" description="Helical" evidence="1">
    <location>
        <begin position="72"/>
        <end position="89"/>
    </location>
</feature>
<feature type="transmembrane region" description="Helical" evidence="1">
    <location>
        <begin position="47"/>
        <end position="66"/>
    </location>
</feature>
<dbReference type="AlphaFoldDB" id="A0A5C6F912"/>
<protein>
    <recommendedName>
        <fullName evidence="2">DUF218 domain-containing protein</fullName>
    </recommendedName>
</protein>
<dbReference type="OrthoDB" id="9782395at2"/>
<gene>
    <name evidence="3" type="ORF">Poly59_07870</name>
</gene>
<dbReference type="GO" id="GO:0005886">
    <property type="term" value="C:plasma membrane"/>
    <property type="evidence" value="ECO:0007669"/>
    <property type="project" value="TreeGrafter"/>
</dbReference>
<keyword evidence="4" id="KW-1185">Reference proteome</keyword>
<dbReference type="GO" id="GO:0000270">
    <property type="term" value="P:peptidoglycan metabolic process"/>
    <property type="evidence" value="ECO:0007669"/>
    <property type="project" value="TreeGrafter"/>
</dbReference>
<dbReference type="RefSeq" id="WP_146532694.1">
    <property type="nucleotide sequence ID" value="NZ_SJPX01000001.1"/>
</dbReference>
<keyword evidence="1" id="KW-0472">Membrane</keyword>
<evidence type="ECO:0000259" key="2">
    <source>
        <dbReference type="Pfam" id="PF02698"/>
    </source>
</evidence>
<accession>A0A5C6F912</accession>
<dbReference type="InterPro" id="IPR003848">
    <property type="entry name" value="DUF218"/>
</dbReference>
<evidence type="ECO:0000313" key="4">
    <source>
        <dbReference type="Proteomes" id="UP000317977"/>
    </source>
</evidence>
<name>A0A5C6F912_9BACT</name>